<accession>A0ABX2GWF8</accession>
<protein>
    <submittedName>
        <fullName evidence="2">DUF1700 domain-containing protein</fullName>
    </submittedName>
</protein>
<gene>
    <name evidence="2" type="ORF">HFM93_06140</name>
</gene>
<feature type="transmembrane region" description="Helical" evidence="1">
    <location>
        <begin position="143"/>
        <end position="163"/>
    </location>
</feature>
<evidence type="ECO:0000313" key="3">
    <source>
        <dbReference type="Proteomes" id="UP000821846"/>
    </source>
</evidence>
<feature type="transmembrane region" description="Helical" evidence="1">
    <location>
        <begin position="170"/>
        <end position="189"/>
    </location>
</feature>
<dbReference type="RefSeq" id="WP_022118835.1">
    <property type="nucleotide sequence ID" value="NZ_JAAWUU010000015.1"/>
</dbReference>
<dbReference type="Proteomes" id="UP000821846">
    <property type="component" value="Unassembled WGS sequence"/>
</dbReference>
<keyword evidence="3" id="KW-1185">Reference proteome</keyword>
<feature type="transmembrane region" description="Helical" evidence="1">
    <location>
        <begin position="119"/>
        <end position="137"/>
    </location>
</feature>
<reference evidence="2 3" key="1">
    <citation type="journal article" date="2020" name="Cell Host Microbe">
        <title>Functional and Genomic Variation between Human-Derived Isolates of Lachnospiraceae Reveals Inter- and Intra-Species Diversity.</title>
        <authorList>
            <person name="Sorbara M.T."/>
            <person name="Littmann E.R."/>
            <person name="Fontana E."/>
            <person name="Moody T.U."/>
            <person name="Kohout C.E."/>
            <person name="Gjonbalaj M."/>
            <person name="Eaton V."/>
            <person name="Seok R."/>
            <person name="Leiner I.M."/>
            <person name="Pamer E.G."/>
        </authorList>
    </citation>
    <scope>NUCLEOTIDE SEQUENCE [LARGE SCALE GENOMIC DNA]</scope>
    <source>
        <strain evidence="2 3">MSK.14.16</strain>
    </source>
</reference>
<dbReference type="Pfam" id="PF22564">
    <property type="entry name" value="HAAS"/>
    <property type="match status" value="1"/>
</dbReference>
<evidence type="ECO:0000256" key="1">
    <source>
        <dbReference type="SAM" id="Phobius"/>
    </source>
</evidence>
<sequence>MGRKEFMEQLAALLGDISPQEREEALDYYERYFDEAGDDLQQAIDHLGSPQKVAQDIKSGLKGEYFYTENGAESAASDTESKTPAFYVEEEKKGDRAKASAAKWSFWSWWEDQNTIMRVIWFALALAILIPAAGAVLGTATGLLGGLIGIVVGIFGLIIGILAGALGIMIAAYIFGAVSIVYGAVMLFVNPFRGLMSLGLGCIGLAVGIFMTFLCIWLYLKMLPVLIRMAGKALHKIFSGRSRMA</sequence>
<proteinExistence type="predicted"/>
<comment type="caution">
    <text evidence="2">The sequence shown here is derived from an EMBL/GenBank/DDBJ whole genome shotgun (WGS) entry which is preliminary data.</text>
</comment>
<dbReference type="EMBL" id="JAAWUZ010000016">
    <property type="protein sequence ID" value="NSG29862.1"/>
    <property type="molecule type" value="Genomic_DNA"/>
</dbReference>
<evidence type="ECO:0000313" key="2">
    <source>
        <dbReference type="EMBL" id="NSG29862.1"/>
    </source>
</evidence>
<name>A0ABX2GWF8_9FIRM</name>
<keyword evidence="1" id="KW-1133">Transmembrane helix</keyword>
<keyword evidence="1" id="KW-0472">Membrane</keyword>
<feature type="transmembrane region" description="Helical" evidence="1">
    <location>
        <begin position="195"/>
        <end position="220"/>
    </location>
</feature>
<keyword evidence="1" id="KW-0812">Transmembrane</keyword>
<organism evidence="2 3">
    <name type="scientific">Faecalicatena fissicatena</name>
    <dbReference type="NCBI Taxonomy" id="290055"/>
    <lineage>
        <taxon>Bacteria</taxon>
        <taxon>Bacillati</taxon>
        <taxon>Bacillota</taxon>
        <taxon>Clostridia</taxon>
        <taxon>Lachnospirales</taxon>
        <taxon>Lachnospiraceae</taxon>
        <taxon>Faecalicatena</taxon>
    </lineage>
</organism>